<feature type="region of interest" description="Disordered" evidence="1">
    <location>
        <begin position="33"/>
        <end position="54"/>
    </location>
</feature>
<dbReference type="GO" id="GO:0009959">
    <property type="term" value="P:negative gravitropism"/>
    <property type="evidence" value="ECO:0007669"/>
    <property type="project" value="InterPro"/>
</dbReference>
<dbReference type="InterPro" id="IPR040225">
    <property type="entry name" value="GIL1-like"/>
</dbReference>
<accession>A0A8T0UK13</accession>
<evidence type="ECO:0000313" key="3">
    <source>
        <dbReference type="EMBL" id="KAG2622677.1"/>
    </source>
</evidence>
<feature type="compositionally biased region" description="Basic and acidic residues" evidence="1">
    <location>
        <begin position="33"/>
        <end position="47"/>
    </location>
</feature>
<dbReference type="Pfam" id="PF24994">
    <property type="entry name" value="GIL1_IRKI_C"/>
    <property type="match status" value="1"/>
</dbReference>
<name>A0A8T0UK13_PANVG</name>
<reference evidence="3" key="1">
    <citation type="submission" date="2020-05" db="EMBL/GenBank/DDBJ databases">
        <title>WGS assembly of Panicum virgatum.</title>
        <authorList>
            <person name="Lovell J.T."/>
            <person name="Jenkins J."/>
            <person name="Shu S."/>
            <person name="Juenger T.E."/>
            <person name="Schmutz J."/>
        </authorList>
    </citation>
    <scope>NUCLEOTIDE SEQUENCE</scope>
    <source>
        <strain evidence="3">AP13</strain>
    </source>
</reference>
<proteinExistence type="predicted"/>
<comment type="caution">
    <text evidence="3">The sequence shown here is derived from an EMBL/GenBank/DDBJ whole genome shotgun (WGS) entry which is preliminary data.</text>
</comment>
<evidence type="ECO:0000256" key="1">
    <source>
        <dbReference type="SAM" id="MobiDB-lite"/>
    </source>
</evidence>
<dbReference type="AlphaFoldDB" id="A0A8T0UK13"/>
<protein>
    <recommendedName>
        <fullName evidence="2">GIL1/IRKI C-terminal domain-containing protein</fullName>
    </recommendedName>
</protein>
<dbReference type="InterPro" id="IPR056813">
    <property type="entry name" value="GIL1_IRKI_C"/>
</dbReference>
<feature type="domain" description="GIL1/IRKI C-terminal" evidence="2">
    <location>
        <begin position="237"/>
        <end position="296"/>
    </location>
</feature>
<dbReference type="EMBL" id="CM029041">
    <property type="protein sequence ID" value="KAG2622677.1"/>
    <property type="molecule type" value="Genomic_DNA"/>
</dbReference>
<sequence>MACLFQQRGSDIVVLKRELEALQRENSRLNRQIKSEKLSSSKQKSDKGSVVPKELATATPSTVLEVFKVASASVHDFAELIATSMMQASSDNCTVKDAAVEQSWTWRRCSLEAHLSRTMLVGAIITGTEEEEEEDGDTKWLKMSGGRFDRIMRFCDPLDALMQYPISGFSRFCRSRYLAAVPAETEAAVFRNLDQRAFVARGRTWFYRAFATMARSAWALRAATARCLEHGVHGVRMLYARRGSEYAEELMESVAAPAYGVGEGEGDTDTEEKLSVAFTVTPGVKVGATVVACRVLLRQCRHQEGFLQIQ</sequence>
<gene>
    <name evidence="3" type="ORF">PVAP13_3KG042800</name>
</gene>
<dbReference type="GO" id="GO:0009639">
    <property type="term" value="P:response to red or far red light"/>
    <property type="evidence" value="ECO:0007669"/>
    <property type="project" value="InterPro"/>
</dbReference>
<dbReference type="Proteomes" id="UP000823388">
    <property type="component" value="Chromosome 3K"/>
</dbReference>
<keyword evidence="4" id="KW-1185">Reference proteome</keyword>
<dbReference type="PANTHER" id="PTHR31161">
    <property type="entry name" value="PROTEIN GRAVITROPIC IN THE LIGHT 1"/>
    <property type="match status" value="1"/>
</dbReference>
<evidence type="ECO:0000313" key="4">
    <source>
        <dbReference type="Proteomes" id="UP000823388"/>
    </source>
</evidence>
<organism evidence="3 4">
    <name type="scientific">Panicum virgatum</name>
    <name type="common">Blackwell switchgrass</name>
    <dbReference type="NCBI Taxonomy" id="38727"/>
    <lineage>
        <taxon>Eukaryota</taxon>
        <taxon>Viridiplantae</taxon>
        <taxon>Streptophyta</taxon>
        <taxon>Embryophyta</taxon>
        <taxon>Tracheophyta</taxon>
        <taxon>Spermatophyta</taxon>
        <taxon>Magnoliopsida</taxon>
        <taxon>Liliopsida</taxon>
        <taxon>Poales</taxon>
        <taxon>Poaceae</taxon>
        <taxon>PACMAD clade</taxon>
        <taxon>Panicoideae</taxon>
        <taxon>Panicodae</taxon>
        <taxon>Paniceae</taxon>
        <taxon>Panicinae</taxon>
        <taxon>Panicum</taxon>
        <taxon>Panicum sect. Hiantes</taxon>
    </lineage>
</organism>
<evidence type="ECO:0000259" key="2">
    <source>
        <dbReference type="Pfam" id="PF24994"/>
    </source>
</evidence>